<dbReference type="AlphaFoldDB" id="A0A9D2GJZ9"/>
<evidence type="ECO:0000256" key="2">
    <source>
        <dbReference type="ARBA" id="ARBA00022679"/>
    </source>
</evidence>
<dbReference type="SUPFAM" id="SSF56112">
    <property type="entry name" value="Protein kinase-like (PK-like)"/>
    <property type="match status" value="1"/>
</dbReference>
<evidence type="ECO:0000256" key="1">
    <source>
        <dbReference type="ARBA" id="ARBA00012513"/>
    </source>
</evidence>
<dbReference type="PROSITE" id="PS50011">
    <property type="entry name" value="PROTEIN_KINASE_DOM"/>
    <property type="match status" value="1"/>
</dbReference>
<dbReference type="EMBL" id="DXBC01000166">
    <property type="protein sequence ID" value="HIZ80187.1"/>
    <property type="molecule type" value="Genomic_DNA"/>
</dbReference>
<dbReference type="EC" id="2.7.11.1" evidence="1"/>
<evidence type="ECO:0000313" key="8">
    <source>
        <dbReference type="EMBL" id="HIZ80187.1"/>
    </source>
</evidence>
<feature type="domain" description="Protein kinase" evidence="7">
    <location>
        <begin position="20"/>
        <end position="382"/>
    </location>
</feature>
<sequence>MENRVFRAAGEILPLGGVDYRLEGVEGFGGSSVVYRAAYEDGLNRGSFHQVLIRELFPYDRTGAIYRNDRGEICCRQEGRERMDACRRGLIRGNQANLELLEQLPEQTAGNLNSFEAYGTYYTVLTVHGGATLERLLEKEQGYFDLRQAACICLQILEALEAFHRRGLLHLDISPDNILVLKERALLIDYGSVLYLDDAWKRGLTLSVKEGYTAPEVRLREIGQIGPASDLFGVCAVFFRMIAGRRLTVEDLTGAGPGRGLAEGAPGMETAPETARWKGKQIAAKGLHVLARKRYQSVGELKEEFEELIRRIDGLGVSQGAVWECGRRRLRQMAGEETFLERRLRRLDGKDAVEQPDTKDAVERLDTASCLVRLKAGEHFLISGPGGMGKSRFVTELAMMGTKKYSPKEPAPVYLSLADYPEWGHPYDYIRASLLSGLSPERPEETGGERELRTAAAKTSPWDAAAAALEEIFDREPEQGGGILLLLDGLNEAGNRTEGLIREIEELGRRPGVRILVTDRTDSVKEYGLRDFSSWELLPLEREQVTRRLKEEQIILEDGEEREGMVQLLANPMMLSLYCRTARMDREARGGQDGREEGNRRPDQDNGEQPREMDGGRLPKTMDEMAGRYLEQVYLRQMRADSGSRGAQLAHGYVLCHVLPAAALEMKRRGRSVLTFQELFDLAGASFRQVRTREFALAFPEYAGKSRLMMETIGNEGEWFDYAVSEQLTERLGLLIKSRQGNYRLIHDNFMGYLAGRGEENRRKLSRVRRADLKKKGRGAAIALCFLAAAGAAAVRLSGAGGFSGEEKRVMKNAAQRLLINMQLLDLQIAGQEQILEEASTEEVLGGEESGCRFLSEMIRRKREEQAHYQLMAGDGKQWLEELERLETEIPLDVLGELYGMPAEMDAMTEEAMDHLERSLCDPESPYRTREQREPIVEAYGGYLDACADVCYLKLGQAVSEMDEESADLVLDGVAEMAVFKDVMLNYPLEPEKEERERLLRAAENRLEDAGGIMRQQNFPMESQGWES</sequence>
<dbReference type="PANTHER" id="PTHR43289:SF6">
    <property type="entry name" value="SERINE_THREONINE-PROTEIN KINASE NEKL-3"/>
    <property type="match status" value="1"/>
</dbReference>
<dbReference type="InterPro" id="IPR011009">
    <property type="entry name" value="Kinase-like_dom_sf"/>
</dbReference>
<protein>
    <recommendedName>
        <fullName evidence="1">non-specific serine/threonine protein kinase</fullName>
        <ecNumber evidence="1">2.7.11.1</ecNumber>
    </recommendedName>
</protein>
<dbReference type="InterPro" id="IPR008266">
    <property type="entry name" value="Tyr_kinase_AS"/>
</dbReference>
<accession>A0A9D2GJZ9</accession>
<reference evidence="8" key="2">
    <citation type="submission" date="2021-04" db="EMBL/GenBank/DDBJ databases">
        <authorList>
            <person name="Gilroy R."/>
        </authorList>
    </citation>
    <scope>NUCLEOTIDE SEQUENCE</scope>
    <source>
        <strain evidence="8">ChiBcec1-1093</strain>
    </source>
</reference>
<keyword evidence="5" id="KW-0067">ATP-binding</keyword>
<dbReference type="Gene3D" id="3.40.50.300">
    <property type="entry name" value="P-loop containing nucleotide triphosphate hydrolases"/>
    <property type="match status" value="1"/>
</dbReference>
<dbReference type="InterPro" id="IPR000719">
    <property type="entry name" value="Prot_kinase_dom"/>
</dbReference>
<name>A0A9D2GJZ9_9FIRM</name>
<dbReference type="SMART" id="SM00220">
    <property type="entry name" value="S_TKc"/>
    <property type="match status" value="1"/>
</dbReference>
<feature type="region of interest" description="Disordered" evidence="6">
    <location>
        <begin position="586"/>
        <end position="620"/>
    </location>
</feature>
<proteinExistence type="predicted"/>
<evidence type="ECO:0000256" key="4">
    <source>
        <dbReference type="ARBA" id="ARBA00022777"/>
    </source>
</evidence>
<dbReference type="GO" id="GO:0004674">
    <property type="term" value="F:protein serine/threonine kinase activity"/>
    <property type="evidence" value="ECO:0007669"/>
    <property type="project" value="UniProtKB-EC"/>
</dbReference>
<keyword evidence="2" id="KW-0808">Transferase</keyword>
<evidence type="ECO:0000256" key="3">
    <source>
        <dbReference type="ARBA" id="ARBA00022741"/>
    </source>
</evidence>
<dbReference type="GO" id="GO:0005524">
    <property type="term" value="F:ATP binding"/>
    <property type="evidence" value="ECO:0007669"/>
    <property type="project" value="UniProtKB-KW"/>
</dbReference>
<dbReference type="Gene3D" id="1.10.510.10">
    <property type="entry name" value="Transferase(Phosphotransferase) domain 1"/>
    <property type="match status" value="1"/>
</dbReference>
<evidence type="ECO:0000256" key="5">
    <source>
        <dbReference type="ARBA" id="ARBA00022840"/>
    </source>
</evidence>
<dbReference type="PROSITE" id="PS00109">
    <property type="entry name" value="PROTEIN_KINASE_TYR"/>
    <property type="match status" value="1"/>
</dbReference>
<comment type="caution">
    <text evidence="8">The sequence shown here is derived from an EMBL/GenBank/DDBJ whole genome shotgun (WGS) entry which is preliminary data.</text>
</comment>
<dbReference type="Pfam" id="PF00069">
    <property type="entry name" value="Pkinase"/>
    <property type="match status" value="1"/>
</dbReference>
<evidence type="ECO:0000256" key="6">
    <source>
        <dbReference type="SAM" id="MobiDB-lite"/>
    </source>
</evidence>
<reference evidence="8" key="1">
    <citation type="journal article" date="2021" name="PeerJ">
        <title>Extensive microbial diversity within the chicken gut microbiome revealed by metagenomics and culture.</title>
        <authorList>
            <person name="Gilroy R."/>
            <person name="Ravi A."/>
            <person name="Getino M."/>
            <person name="Pursley I."/>
            <person name="Horton D.L."/>
            <person name="Alikhan N.F."/>
            <person name="Baker D."/>
            <person name="Gharbi K."/>
            <person name="Hall N."/>
            <person name="Watson M."/>
            <person name="Adriaenssens E.M."/>
            <person name="Foster-Nyarko E."/>
            <person name="Jarju S."/>
            <person name="Secka A."/>
            <person name="Antonio M."/>
            <person name="Oren A."/>
            <person name="Chaudhuri R.R."/>
            <person name="La Ragione R."/>
            <person name="Hildebrand F."/>
            <person name="Pallen M.J."/>
        </authorList>
    </citation>
    <scope>NUCLEOTIDE SEQUENCE</scope>
    <source>
        <strain evidence="8">ChiBcec1-1093</strain>
    </source>
</reference>
<organism evidence="8 9">
    <name type="scientific">Candidatus Lachnoclostridium stercorigallinarum</name>
    <dbReference type="NCBI Taxonomy" id="2838634"/>
    <lineage>
        <taxon>Bacteria</taxon>
        <taxon>Bacillati</taxon>
        <taxon>Bacillota</taxon>
        <taxon>Clostridia</taxon>
        <taxon>Lachnospirales</taxon>
        <taxon>Lachnospiraceae</taxon>
    </lineage>
</organism>
<keyword evidence="4" id="KW-0418">Kinase</keyword>
<dbReference type="InterPro" id="IPR027417">
    <property type="entry name" value="P-loop_NTPase"/>
</dbReference>
<dbReference type="Proteomes" id="UP000824101">
    <property type="component" value="Unassembled WGS sequence"/>
</dbReference>
<evidence type="ECO:0000259" key="7">
    <source>
        <dbReference type="PROSITE" id="PS50011"/>
    </source>
</evidence>
<evidence type="ECO:0000313" key="9">
    <source>
        <dbReference type="Proteomes" id="UP000824101"/>
    </source>
</evidence>
<dbReference type="SUPFAM" id="SSF52540">
    <property type="entry name" value="P-loop containing nucleoside triphosphate hydrolases"/>
    <property type="match status" value="1"/>
</dbReference>
<dbReference type="PANTHER" id="PTHR43289">
    <property type="entry name" value="MITOGEN-ACTIVATED PROTEIN KINASE KINASE KINASE 20-RELATED"/>
    <property type="match status" value="1"/>
</dbReference>
<gene>
    <name evidence="8" type="ORF">IAA17_10415</name>
</gene>
<keyword evidence="3" id="KW-0547">Nucleotide-binding</keyword>